<dbReference type="InterPro" id="IPR004358">
    <property type="entry name" value="Sig_transdc_His_kin-like_C"/>
</dbReference>
<evidence type="ECO:0000256" key="3">
    <source>
        <dbReference type="ARBA" id="ARBA00001946"/>
    </source>
</evidence>
<dbReference type="InterPro" id="IPR003594">
    <property type="entry name" value="HATPase_dom"/>
</dbReference>
<evidence type="ECO:0000256" key="15">
    <source>
        <dbReference type="ARBA" id="ARBA00022912"/>
    </source>
</evidence>
<evidence type="ECO:0000256" key="7">
    <source>
        <dbReference type="ARBA" id="ARBA00022553"/>
    </source>
</evidence>
<evidence type="ECO:0000259" key="25">
    <source>
        <dbReference type="PROSITE" id="PS50885"/>
    </source>
</evidence>
<keyword evidence="20" id="KW-0464">Manganese</keyword>
<dbReference type="InterPro" id="IPR005467">
    <property type="entry name" value="His_kinase_dom"/>
</dbReference>
<evidence type="ECO:0000256" key="8">
    <source>
        <dbReference type="ARBA" id="ARBA00022679"/>
    </source>
</evidence>
<dbReference type="PRINTS" id="PR00344">
    <property type="entry name" value="BCTRLSENSOR"/>
</dbReference>
<dbReference type="SUPFAM" id="SSF47384">
    <property type="entry name" value="Homodimeric domain of signal transducing histidine kinase"/>
    <property type="match status" value="1"/>
</dbReference>
<feature type="domain" description="Histidine kinase" evidence="24">
    <location>
        <begin position="261"/>
        <end position="470"/>
    </location>
</feature>
<evidence type="ECO:0000256" key="6">
    <source>
        <dbReference type="ARBA" id="ARBA00022475"/>
    </source>
</evidence>
<dbReference type="InterPro" id="IPR036890">
    <property type="entry name" value="HATPase_C_sf"/>
</dbReference>
<keyword evidence="18" id="KW-0346">Stress response</keyword>
<comment type="catalytic activity">
    <reaction evidence="1">
        <text>ATP + protein L-histidine = ADP + protein N-phospho-L-histidine.</text>
        <dbReference type="EC" id="2.7.13.3"/>
    </reaction>
</comment>
<evidence type="ECO:0000256" key="19">
    <source>
        <dbReference type="ARBA" id="ARBA00023026"/>
    </source>
</evidence>
<dbReference type="CDD" id="cd06225">
    <property type="entry name" value="HAMP"/>
    <property type="match status" value="1"/>
</dbReference>
<dbReference type="EC" id="2.7.13.3" evidence="5"/>
<dbReference type="InterPro" id="IPR036097">
    <property type="entry name" value="HisK_dim/P_sf"/>
</dbReference>
<evidence type="ECO:0000256" key="12">
    <source>
        <dbReference type="ARBA" id="ARBA00022801"/>
    </source>
</evidence>
<dbReference type="PANTHER" id="PTHR44936:SF9">
    <property type="entry name" value="SENSOR PROTEIN CREC"/>
    <property type="match status" value="1"/>
</dbReference>
<evidence type="ECO:0000256" key="11">
    <source>
        <dbReference type="ARBA" id="ARBA00022777"/>
    </source>
</evidence>
<name>A0ABY2DI89_9ACTN</name>
<keyword evidence="9 23" id="KW-0812">Transmembrane</keyword>
<gene>
    <name evidence="26" type="ORF">E1091_07610</name>
</gene>
<dbReference type="SMART" id="SM00304">
    <property type="entry name" value="HAMP"/>
    <property type="match status" value="1"/>
</dbReference>
<evidence type="ECO:0000256" key="5">
    <source>
        <dbReference type="ARBA" id="ARBA00012438"/>
    </source>
</evidence>
<dbReference type="Proteomes" id="UP000295626">
    <property type="component" value="Unassembled WGS sequence"/>
</dbReference>
<keyword evidence="17" id="KW-0902">Two-component regulatory system</keyword>
<keyword evidence="15" id="KW-0904">Protein phosphatase</keyword>
<dbReference type="EMBL" id="SMKE01000196">
    <property type="protein sequence ID" value="TDB98585.1"/>
    <property type="molecule type" value="Genomic_DNA"/>
</dbReference>
<keyword evidence="12" id="KW-0378">Hydrolase</keyword>
<dbReference type="Pfam" id="PF02518">
    <property type="entry name" value="HATPase_c"/>
    <property type="match status" value="1"/>
</dbReference>
<evidence type="ECO:0000313" key="27">
    <source>
        <dbReference type="Proteomes" id="UP000295626"/>
    </source>
</evidence>
<dbReference type="PROSITE" id="PS50885">
    <property type="entry name" value="HAMP"/>
    <property type="match status" value="1"/>
</dbReference>
<evidence type="ECO:0000256" key="10">
    <source>
        <dbReference type="ARBA" id="ARBA00022741"/>
    </source>
</evidence>
<keyword evidence="10" id="KW-0547">Nucleotide-binding</keyword>
<feature type="transmembrane region" description="Helical" evidence="23">
    <location>
        <begin position="176"/>
        <end position="196"/>
    </location>
</feature>
<evidence type="ECO:0000259" key="24">
    <source>
        <dbReference type="PROSITE" id="PS50109"/>
    </source>
</evidence>
<keyword evidence="23" id="KW-0472">Membrane</keyword>
<evidence type="ECO:0000256" key="13">
    <source>
        <dbReference type="ARBA" id="ARBA00022840"/>
    </source>
</evidence>
<keyword evidence="8" id="KW-0808">Transferase</keyword>
<protein>
    <recommendedName>
        <fullName evidence="21">Signal transduction histidine-protein kinase/phosphatase MprB</fullName>
        <ecNumber evidence="5">2.7.13.3</ecNumber>
    </recommendedName>
    <alternativeName>
        <fullName evidence="22">Mycobacterial persistence regulator B</fullName>
    </alternativeName>
</protein>
<keyword evidence="11 26" id="KW-0418">Kinase</keyword>
<evidence type="ECO:0000256" key="14">
    <source>
        <dbReference type="ARBA" id="ARBA00022842"/>
    </source>
</evidence>
<dbReference type="Pfam" id="PF00512">
    <property type="entry name" value="HisKA"/>
    <property type="match status" value="1"/>
</dbReference>
<dbReference type="Gene3D" id="1.10.287.130">
    <property type="match status" value="1"/>
</dbReference>
<dbReference type="PANTHER" id="PTHR44936">
    <property type="entry name" value="SENSOR PROTEIN CREC"/>
    <property type="match status" value="1"/>
</dbReference>
<evidence type="ECO:0000256" key="21">
    <source>
        <dbReference type="ARBA" id="ARBA00040454"/>
    </source>
</evidence>
<dbReference type="CDD" id="cd00082">
    <property type="entry name" value="HisKA"/>
    <property type="match status" value="1"/>
</dbReference>
<reference evidence="26 27" key="1">
    <citation type="submission" date="2019-02" db="EMBL/GenBank/DDBJ databases">
        <title>Draft genome sequences of novel Actinobacteria.</title>
        <authorList>
            <person name="Sahin N."/>
            <person name="Ay H."/>
            <person name="Saygin H."/>
        </authorList>
    </citation>
    <scope>NUCLEOTIDE SEQUENCE [LARGE SCALE GENOMIC DNA]</scope>
    <source>
        <strain evidence="26 27">JCM 30529</strain>
    </source>
</reference>
<evidence type="ECO:0000256" key="20">
    <source>
        <dbReference type="ARBA" id="ARBA00023211"/>
    </source>
</evidence>
<keyword evidence="14" id="KW-0460">Magnesium</keyword>
<dbReference type="InterPro" id="IPR003660">
    <property type="entry name" value="HAMP_dom"/>
</dbReference>
<evidence type="ECO:0000256" key="22">
    <source>
        <dbReference type="ARBA" id="ARBA00041776"/>
    </source>
</evidence>
<dbReference type="PROSITE" id="PS50109">
    <property type="entry name" value="HIS_KIN"/>
    <property type="match status" value="1"/>
</dbReference>
<evidence type="ECO:0000256" key="23">
    <source>
        <dbReference type="SAM" id="Phobius"/>
    </source>
</evidence>
<dbReference type="CDD" id="cd00075">
    <property type="entry name" value="HATPase"/>
    <property type="match status" value="1"/>
</dbReference>
<dbReference type="Pfam" id="PF00672">
    <property type="entry name" value="HAMP"/>
    <property type="match status" value="1"/>
</dbReference>
<evidence type="ECO:0000256" key="16">
    <source>
        <dbReference type="ARBA" id="ARBA00022989"/>
    </source>
</evidence>
<dbReference type="GO" id="GO:0016301">
    <property type="term" value="F:kinase activity"/>
    <property type="evidence" value="ECO:0007669"/>
    <property type="project" value="UniProtKB-KW"/>
</dbReference>
<dbReference type="InterPro" id="IPR050980">
    <property type="entry name" value="2C_sensor_his_kinase"/>
</dbReference>
<evidence type="ECO:0000256" key="18">
    <source>
        <dbReference type="ARBA" id="ARBA00023016"/>
    </source>
</evidence>
<dbReference type="InterPro" id="IPR003661">
    <property type="entry name" value="HisK_dim/P_dom"/>
</dbReference>
<comment type="cofactor">
    <cofactor evidence="3">
        <name>Mg(2+)</name>
        <dbReference type="ChEBI" id="CHEBI:18420"/>
    </cofactor>
</comment>
<dbReference type="SMART" id="SM00387">
    <property type="entry name" value="HATPase_c"/>
    <property type="match status" value="1"/>
</dbReference>
<accession>A0ABY2DI89</accession>
<keyword evidence="7" id="KW-0597">Phosphoprotein</keyword>
<proteinExistence type="predicted"/>
<evidence type="ECO:0000313" key="26">
    <source>
        <dbReference type="EMBL" id="TDB98585.1"/>
    </source>
</evidence>
<dbReference type="SUPFAM" id="SSF55874">
    <property type="entry name" value="ATPase domain of HSP90 chaperone/DNA topoisomerase II/histidine kinase"/>
    <property type="match status" value="1"/>
</dbReference>
<evidence type="ECO:0000256" key="1">
    <source>
        <dbReference type="ARBA" id="ARBA00000085"/>
    </source>
</evidence>
<dbReference type="Gene3D" id="3.30.565.10">
    <property type="entry name" value="Histidine kinase-like ATPase, C-terminal domain"/>
    <property type="match status" value="1"/>
</dbReference>
<dbReference type="SMART" id="SM00388">
    <property type="entry name" value="HisKA"/>
    <property type="match status" value="1"/>
</dbReference>
<comment type="cofactor">
    <cofactor evidence="2">
        <name>Mn(2+)</name>
        <dbReference type="ChEBI" id="CHEBI:29035"/>
    </cofactor>
</comment>
<comment type="caution">
    <text evidence="26">The sequence shown here is derived from an EMBL/GenBank/DDBJ whole genome shotgun (WGS) entry which is preliminary data.</text>
</comment>
<feature type="domain" description="HAMP" evidence="25">
    <location>
        <begin position="201"/>
        <end position="253"/>
    </location>
</feature>
<evidence type="ECO:0000256" key="4">
    <source>
        <dbReference type="ARBA" id="ARBA00004651"/>
    </source>
</evidence>
<organism evidence="26 27">
    <name type="scientific">Micromonospora fluostatini</name>
    <dbReference type="NCBI Taxonomy" id="1629071"/>
    <lineage>
        <taxon>Bacteria</taxon>
        <taxon>Bacillati</taxon>
        <taxon>Actinomycetota</taxon>
        <taxon>Actinomycetes</taxon>
        <taxon>Micromonosporales</taxon>
        <taxon>Micromonosporaceae</taxon>
        <taxon>Micromonospora</taxon>
    </lineage>
</organism>
<keyword evidence="13" id="KW-0067">ATP-binding</keyword>
<evidence type="ECO:0000256" key="2">
    <source>
        <dbReference type="ARBA" id="ARBA00001936"/>
    </source>
</evidence>
<evidence type="ECO:0000256" key="17">
    <source>
        <dbReference type="ARBA" id="ARBA00023012"/>
    </source>
</evidence>
<keyword evidence="6" id="KW-1003">Cell membrane</keyword>
<dbReference type="Gene3D" id="6.10.340.10">
    <property type="match status" value="1"/>
</dbReference>
<keyword evidence="27" id="KW-1185">Reference proteome</keyword>
<keyword evidence="19" id="KW-0843">Virulence</keyword>
<dbReference type="SUPFAM" id="SSF158472">
    <property type="entry name" value="HAMP domain-like"/>
    <property type="match status" value="1"/>
</dbReference>
<sequence>MSRIAAVRRAAAVCRAALRPRVTAGLRTRVTAGFTAGALALSTSIALVSYQVARSSLLAERERTAVRAAYLDATVVQSGLAADRPDILEILRSLDTGGNRRAVLHRDGEWYARNLDAGVTSAIPPALQQLAHAGEPVVQRVRAGGQPALVIGVPLAPGTTFYEVDSLIELQNTLRVLAIVLTLVALSTAVAAAALGRHATGYVLRPLRRVTDAAQEITDGNLTARLDPAAEPDLARLTTSFNGMVDQLSARMQRDRRFAADVSHELRSPLQTLEAAASLLARRRDRLDERSATAVDLVNAEVARFQALVNDLIELARSDQPAERSPVDVPDLARQVCRTHGVPPELVTVEEGTERTWLVDRRRVTQLLSNLIENAQRHGGGPSAVRLGTDPDGYLLTVEDEGPGIRPEDREVIFDRFVRGRAAHVRGAGDGTGLGLALVAQHAAAHGGRAGVTDRPGGGARFYVHLPRRDT</sequence>
<evidence type="ECO:0000256" key="9">
    <source>
        <dbReference type="ARBA" id="ARBA00022692"/>
    </source>
</evidence>
<comment type="subcellular location">
    <subcellularLocation>
        <location evidence="4">Cell membrane</location>
        <topology evidence="4">Multi-pass membrane protein</topology>
    </subcellularLocation>
</comment>
<keyword evidence="16 23" id="KW-1133">Transmembrane helix</keyword>